<evidence type="ECO:0000313" key="1">
    <source>
        <dbReference type="EMBL" id="KZC06794.1"/>
    </source>
</evidence>
<dbReference type="AlphaFoldDB" id="A0A154P617"/>
<protein>
    <submittedName>
        <fullName evidence="1">Uncharacterized protein</fullName>
    </submittedName>
</protein>
<dbReference type="Proteomes" id="UP000076502">
    <property type="component" value="Unassembled WGS sequence"/>
</dbReference>
<organism evidence="1 2">
    <name type="scientific">Dufourea novaeangliae</name>
    <name type="common">Sweat bee</name>
    <dbReference type="NCBI Taxonomy" id="178035"/>
    <lineage>
        <taxon>Eukaryota</taxon>
        <taxon>Metazoa</taxon>
        <taxon>Ecdysozoa</taxon>
        <taxon>Arthropoda</taxon>
        <taxon>Hexapoda</taxon>
        <taxon>Insecta</taxon>
        <taxon>Pterygota</taxon>
        <taxon>Neoptera</taxon>
        <taxon>Endopterygota</taxon>
        <taxon>Hymenoptera</taxon>
        <taxon>Apocrita</taxon>
        <taxon>Aculeata</taxon>
        <taxon>Apoidea</taxon>
        <taxon>Anthophila</taxon>
        <taxon>Halictidae</taxon>
        <taxon>Rophitinae</taxon>
        <taxon>Dufourea</taxon>
    </lineage>
</organism>
<proteinExistence type="predicted"/>
<name>A0A154P617_DUFNO</name>
<accession>A0A154P617</accession>
<gene>
    <name evidence="1" type="ORF">WN55_07927</name>
</gene>
<reference evidence="1 2" key="1">
    <citation type="submission" date="2015-07" db="EMBL/GenBank/DDBJ databases">
        <title>The genome of Dufourea novaeangliae.</title>
        <authorList>
            <person name="Pan H."/>
            <person name="Kapheim K."/>
        </authorList>
    </citation>
    <scope>NUCLEOTIDE SEQUENCE [LARGE SCALE GENOMIC DNA]</scope>
    <source>
        <strain evidence="1">0120121106</strain>
        <tissue evidence="1">Whole body</tissue>
    </source>
</reference>
<dbReference type="EMBL" id="KQ434813">
    <property type="protein sequence ID" value="KZC06794.1"/>
    <property type="molecule type" value="Genomic_DNA"/>
</dbReference>
<sequence length="63" mass="7526">MSNCPDLQLIVLKHIMYDLAQKQEMQLGVFFAHPYIMVFKYSNNNLDVFKTGTYRFIDHMTQH</sequence>
<keyword evidence="2" id="KW-1185">Reference proteome</keyword>
<evidence type="ECO:0000313" key="2">
    <source>
        <dbReference type="Proteomes" id="UP000076502"/>
    </source>
</evidence>